<dbReference type="InterPro" id="IPR023296">
    <property type="entry name" value="Glyco_hydro_beta-prop_sf"/>
</dbReference>
<dbReference type="EMBL" id="CAUYUE010000006">
    <property type="protein sequence ID" value="CAK0779886.1"/>
    <property type="molecule type" value="Genomic_DNA"/>
</dbReference>
<dbReference type="Gene3D" id="2.115.10.20">
    <property type="entry name" value="Glycosyl hydrolase domain, family 43"/>
    <property type="match status" value="1"/>
</dbReference>
<reference evidence="5 6" key="1">
    <citation type="submission" date="2023-10" db="EMBL/GenBank/DDBJ databases">
        <authorList>
            <person name="Maclean D."/>
            <person name="Macfadyen A."/>
        </authorList>
    </citation>
    <scope>NUCLEOTIDE SEQUENCE [LARGE SCALE GENOMIC DNA]</scope>
</reference>
<keyword evidence="2 4" id="KW-0378">Hydrolase</keyword>
<organism evidence="5 6">
    <name type="scientific">Coccomyxa viridis</name>
    <dbReference type="NCBI Taxonomy" id="1274662"/>
    <lineage>
        <taxon>Eukaryota</taxon>
        <taxon>Viridiplantae</taxon>
        <taxon>Chlorophyta</taxon>
        <taxon>core chlorophytes</taxon>
        <taxon>Trebouxiophyceae</taxon>
        <taxon>Trebouxiophyceae incertae sedis</taxon>
        <taxon>Coccomyxaceae</taxon>
        <taxon>Coccomyxa</taxon>
    </lineage>
</organism>
<protein>
    <submittedName>
        <fullName evidence="5">Uncharacterized protein</fullName>
    </submittedName>
</protein>
<sequence>MVAKFEWERRKFLHRKPLMRLLDLRLCLLAATLVLSGLSVLHSLSSTQIRLTSEQDYRRLSFIATVRPQTEDADHKPPAYFRPGALWVDTDGVPIQAHGGGVMEHNGMYYWYGEDKNGETFKPWSIIAEGAARVEVIGIRCYSSHDLANWQNEGLALQAEQHQDLAKSMVVERPKVIYNDLTQQFVMWMHIDDARYKKASIGVAVSGRPMGPFQYLRSSRPHGQESRDMTLFKDEDGSAYVVYSSNGNKDLHIGRLSRDYTNVVGDYRKAIVGDSREAPALFKHADQYYMVTSGCTGWDANKALIHTAGNIMGDWALLGNPCLGESEMEAAQTFGAQSTFVLPVPGGPGRFIFMADQWNPEDLRSSRYTWLPLWVLDGDEESLDRDGPSSLETAESSVVTVLVQWQELWRLSDLEQPSWDAAALSNATSQKAA</sequence>
<evidence type="ECO:0000256" key="1">
    <source>
        <dbReference type="ARBA" id="ARBA00009865"/>
    </source>
</evidence>
<dbReference type="PANTHER" id="PTHR22925:SF3">
    <property type="entry name" value="GLYCOSYL HYDROLASE FAMILY PROTEIN 43"/>
    <property type="match status" value="1"/>
</dbReference>
<dbReference type="SUPFAM" id="SSF75005">
    <property type="entry name" value="Arabinanase/levansucrase/invertase"/>
    <property type="match status" value="1"/>
</dbReference>
<keyword evidence="6" id="KW-1185">Reference proteome</keyword>
<evidence type="ECO:0000313" key="6">
    <source>
        <dbReference type="Proteomes" id="UP001314263"/>
    </source>
</evidence>
<proteinExistence type="inferred from homology"/>
<evidence type="ECO:0000313" key="5">
    <source>
        <dbReference type="EMBL" id="CAK0779886.1"/>
    </source>
</evidence>
<keyword evidence="3 4" id="KW-0326">Glycosidase</keyword>
<name>A0AAV1I4N9_9CHLO</name>
<comment type="similarity">
    <text evidence="1 4">Belongs to the glycosyl hydrolase 43 family.</text>
</comment>
<accession>A0AAV1I4N9</accession>
<dbReference type="Pfam" id="PF04616">
    <property type="entry name" value="Glyco_hydro_43"/>
    <property type="match status" value="1"/>
</dbReference>
<dbReference type="AlphaFoldDB" id="A0AAV1I4N9"/>
<evidence type="ECO:0000256" key="3">
    <source>
        <dbReference type="ARBA" id="ARBA00023295"/>
    </source>
</evidence>
<evidence type="ECO:0000256" key="2">
    <source>
        <dbReference type="ARBA" id="ARBA00022801"/>
    </source>
</evidence>
<dbReference type="GO" id="GO:0005975">
    <property type="term" value="P:carbohydrate metabolic process"/>
    <property type="evidence" value="ECO:0007669"/>
    <property type="project" value="InterPro"/>
</dbReference>
<dbReference type="Proteomes" id="UP001314263">
    <property type="component" value="Unassembled WGS sequence"/>
</dbReference>
<comment type="caution">
    <text evidence="5">The sequence shown here is derived from an EMBL/GenBank/DDBJ whole genome shotgun (WGS) entry which is preliminary data.</text>
</comment>
<dbReference type="InterPro" id="IPR006710">
    <property type="entry name" value="Glyco_hydro_43"/>
</dbReference>
<gene>
    <name evidence="5" type="ORF">CVIRNUC_004880</name>
</gene>
<dbReference type="GO" id="GO:0004553">
    <property type="term" value="F:hydrolase activity, hydrolyzing O-glycosyl compounds"/>
    <property type="evidence" value="ECO:0007669"/>
    <property type="project" value="InterPro"/>
</dbReference>
<evidence type="ECO:0000256" key="4">
    <source>
        <dbReference type="RuleBase" id="RU361187"/>
    </source>
</evidence>
<dbReference type="CDD" id="cd18825">
    <property type="entry name" value="GH43_CtGH43-like"/>
    <property type="match status" value="1"/>
</dbReference>
<dbReference type="PANTHER" id="PTHR22925">
    <property type="entry name" value="GLYCOSYL HYDROLASE 43 FAMILY MEMBER"/>
    <property type="match status" value="1"/>
</dbReference>